<accession>A0A653ZI24</accession>
<proteinExistence type="predicted"/>
<dbReference type="AlphaFoldDB" id="A0A653ZI24"/>
<evidence type="ECO:0000313" key="1">
    <source>
        <dbReference type="EMBL" id="VXC54045.1"/>
    </source>
</evidence>
<dbReference type="Proteomes" id="UP000432350">
    <property type="component" value="Unassembled WGS sequence"/>
</dbReference>
<gene>
    <name evidence="1" type="ORF">SPHINGO8BC_140156</name>
</gene>
<name>A0A653ZI24_SPHMU</name>
<protein>
    <submittedName>
        <fullName evidence="1">Uncharacterized protein</fullName>
    </submittedName>
</protein>
<sequence length="51" mass="5605">MKDEEVVTVTLRAPLFSDGTVLSSSFEHPTKAKVSKASTTAYINFILIFIT</sequence>
<organism evidence="1 2">
    <name type="scientific">Sphingobacterium multivorum</name>
    <dbReference type="NCBI Taxonomy" id="28454"/>
    <lineage>
        <taxon>Bacteria</taxon>
        <taxon>Pseudomonadati</taxon>
        <taxon>Bacteroidota</taxon>
        <taxon>Sphingobacteriia</taxon>
        <taxon>Sphingobacteriales</taxon>
        <taxon>Sphingobacteriaceae</taxon>
        <taxon>Sphingobacterium</taxon>
    </lineage>
</organism>
<dbReference type="EMBL" id="CABWMV010000006">
    <property type="protein sequence ID" value="VXC54045.1"/>
    <property type="molecule type" value="Genomic_DNA"/>
</dbReference>
<reference evidence="1 2" key="1">
    <citation type="submission" date="2019-10" db="EMBL/GenBank/DDBJ databases">
        <authorList>
            <person name="Karimi E."/>
        </authorList>
    </citation>
    <scope>NUCLEOTIDE SEQUENCE [LARGE SCALE GENOMIC DNA]</scope>
    <source>
        <strain evidence="1 2">Sphingobacterium sp. 8BC</strain>
    </source>
</reference>
<evidence type="ECO:0000313" key="2">
    <source>
        <dbReference type="Proteomes" id="UP000432350"/>
    </source>
</evidence>